<dbReference type="GO" id="GO:0030163">
    <property type="term" value="P:protein catabolic process"/>
    <property type="evidence" value="ECO:0007669"/>
    <property type="project" value="UniProtKB-UniRule"/>
</dbReference>
<dbReference type="Pfam" id="PF17862">
    <property type="entry name" value="AAA_lid_3"/>
    <property type="match status" value="1"/>
</dbReference>
<evidence type="ECO:0000256" key="4">
    <source>
        <dbReference type="ARBA" id="ARBA00022670"/>
    </source>
</evidence>
<keyword evidence="6 15" id="KW-0479">Metal-binding</keyword>
<evidence type="ECO:0000256" key="10">
    <source>
        <dbReference type="ARBA" id="ARBA00022840"/>
    </source>
</evidence>
<dbReference type="PROSITE" id="PS00674">
    <property type="entry name" value="AAA"/>
    <property type="match status" value="1"/>
</dbReference>
<keyword evidence="8 15" id="KW-0378">Hydrolase</keyword>
<evidence type="ECO:0000259" key="18">
    <source>
        <dbReference type="SMART" id="SM00382"/>
    </source>
</evidence>
<keyword evidence="13 15" id="KW-0472">Membrane</keyword>
<dbReference type="Gene3D" id="3.30.720.210">
    <property type="match status" value="1"/>
</dbReference>
<comment type="similarity">
    <text evidence="14 15">In the central section; belongs to the AAA ATPase family.</text>
</comment>
<feature type="binding site" evidence="15">
    <location>
        <begin position="193"/>
        <end position="200"/>
    </location>
    <ligand>
        <name>ATP</name>
        <dbReference type="ChEBI" id="CHEBI:30616"/>
    </ligand>
</feature>
<dbReference type="GO" id="GO:0004176">
    <property type="term" value="F:ATP-dependent peptidase activity"/>
    <property type="evidence" value="ECO:0007669"/>
    <property type="project" value="InterPro"/>
</dbReference>
<dbReference type="InterPro" id="IPR000642">
    <property type="entry name" value="Peptidase_M41"/>
</dbReference>
<evidence type="ECO:0000256" key="15">
    <source>
        <dbReference type="HAMAP-Rule" id="MF_01458"/>
    </source>
</evidence>
<dbReference type="GO" id="GO:0005886">
    <property type="term" value="C:plasma membrane"/>
    <property type="evidence" value="ECO:0007669"/>
    <property type="project" value="UniProtKB-SubCell"/>
</dbReference>
<feature type="compositionally biased region" description="Acidic residues" evidence="17">
    <location>
        <begin position="625"/>
        <end position="640"/>
    </location>
</feature>
<organism evidence="19">
    <name type="scientific">uncultured delta proteobacterium</name>
    <dbReference type="NCBI Taxonomy" id="34034"/>
    <lineage>
        <taxon>Bacteria</taxon>
        <taxon>Deltaproteobacteria</taxon>
        <taxon>environmental samples</taxon>
    </lineage>
</organism>
<dbReference type="FunFam" id="3.40.50.300:FF:000001">
    <property type="entry name" value="ATP-dependent zinc metalloprotease FtsH"/>
    <property type="match status" value="1"/>
</dbReference>
<comment type="similarity">
    <text evidence="16">Belongs to the AAA ATPase family.</text>
</comment>
<dbReference type="SUPFAM" id="SSF52540">
    <property type="entry name" value="P-loop containing nucleoside triphosphate hydrolases"/>
    <property type="match status" value="1"/>
</dbReference>
<keyword evidence="3 15" id="KW-1003">Cell membrane</keyword>
<evidence type="ECO:0000256" key="12">
    <source>
        <dbReference type="ARBA" id="ARBA00023049"/>
    </source>
</evidence>
<dbReference type="Pfam" id="PF06480">
    <property type="entry name" value="FtsH_ext"/>
    <property type="match status" value="1"/>
</dbReference>
<evidence type="ECO:0000256" key="17">
    <source>
        <dbReference type="SAM" id="MobiDB-lite"/>
    </source>
</evidence>
<dbReference type="PANTHER" id="PTHR23076">
    <property type="entry name" value="METALLOPROTEASE M41 FTSH"/>
    <property type="match status" value="1"/>
</dbReference>
<dbReference type="InterPro" id="IPR027417">
    <property type="entry name" value="P-loop_NTPase"/>
</dbReference>
<evidence type="ECO:0000256" key="6">
    <source>
        <dbReference type="ARBA" id="ARBA00022723"/>
    </source>
</evidence>
<dbReference type="InterPro" id="IPR037219">
    <property type="entry name" value="Peptidase_M41-like"/>
</dbReference>
<protein>
    <recommendedName>
        <fullName evidence="15">ATP-dependent zinc metalloprotease FtsH</fullName>
        <ecNumber evidence="15">3.4.24.-</ecNumber>
    </recommendedName>
</protein>
<dbReference type="Gene3D" id="1.20.58.760">
    <property type="entry name" value="Peptidase M41"/>
    <property type="match status" value="1"/>
</dbReference>
<feature type="transmembrane region" description="Helical" evidence="15">
    <location>
        <begin position="100"/>
        <end position="121"/>
    </location>
</feature>
<proteinExistence type="inferred from homology"/>
<feature type="domain" description="AAA+ ATPase" evidence="18">
    <location>
        <begin position="185"/>
        <end position="324"/>
    </location>
</feature>
<dbReference type="HAMAP" id="MF_01458">
    <property type="entry name" value="FtsH"/>
    <property type="match status" value="1"/>
</dbReference>
<gene>
    <name evidence="15 19" type="primary">ftsH</name>
    <name evidence="19" type="ORF">KL86DPRO_10053</name>
</gene>
<evidence type="ECO:0000256" key="14">
    <source>
        <dbReference type="ARBA" id="ARBA00061570"/>
    </source>
</evidence>
<dbReference type="GO" id="GO:0004222">
    <property type="term" value="F:metalloendopeptidase activity"/>
    <property type="evidence" value="ECO:0007669"/>
    <property type="project" value="InterPro"/>
</dbReference>
<dbReference type="Gene3D" id="3.40.50.300">
    <property type="entry name" value="P-loop containing nucleotide triphosphate hydrolases"/>
    <property type="match status" value="1"/>
</dbReference>
<reference evidence="19" key="1">
    <citation type="submission" date="2016-04" db="EMBL/GenBank/DDBJ databases">
        <authorList>
            <person name="Evans L.H."/>
            <person name="Alamgir A."/>
            <person name="Owens N."/>
            <person name="Weber N.D."/>
            <person name="Virtaneva K."/>
            <person name="Barbian K."/>
            <person name="Babar A."/>
            <person name="Rosenke K."/>
        </authorList>
    </citation>
    <scope>NUCLEOTIDE SEQUENCE</scope>
    <source>
        <strain evidence="19">86</strain>
    </source>
</reference>
<dbReference type="GO" id="GO:0008270">
    <property type="term" value="F:zinc ion binding"/>
    <property type="evidence" value="ECO:0007669"/>
    <property type="project" value="UniProtKB-UniRule"/>
</dbReference>
<dbReference type="GO" id="GO:0006508">
    <property type="term" value="P:proteolysis"/>
    <property type="evidence" value="ECO:0007669"/>
    <property type="project" value="UniProtKB-KW"/>
</dbReference>
<keyword evidence="5 15" id="KW-0812">Transmembrane</keyword>
<evidence type="ECO:0000256" key="5">
    <source>
        <dbReference type="ARBA" id="ARBA00022692"/>
    </source>
</evidence>
<keyword evidence="10 15" id="KW-0067">ATP-binding</keyword>
<feature type="binding site" evidence="15">
    <location>
        <position position="491"/>
    </location>
    <ligand>
        <name>Zn(2+)</name>
        <dbReference type="ChEBI" id="CHEBI:29105"/>
        <note>catalytic</note>
    </ligand>
</feature>
<sequence>MNQFTRNLILWGIISLLMVALFNAFSAPPAPQSKMDYSAFLQNVEEGKISEVTLQGKKILGRTMDGVSFQTYAPEDPQLVPNLVAKNVVVKAEPPEEASWLTTLLVSWLPMLIIIGVWVFFMRQMQGGGGKAMSFGRSRARMISQESAKVTFADVAGIDEAKEELTEVVDFLSNPKKFTRLGGRIPKGVLLVGPPGTGKTLLARAVAGEAGVPFFSISGSDFVEMFVGVGASRVRDLFAQGKKNAPCLIFIDEIDAVGRQRGAGLGGGHDEREQTLNQMLVEMDGFEANEGVILIAATNRPDVLDPALLRPGRFDRQVVVPSPDVKGRKQILAVHSRRTPLAPNVDLDVLARGTPGFSGADLENLVNEAALMAARMNKDLVSMAEFEEAKDKLLMGKERRTMVQTEEERKKTAYHEAGHALVSVLLPGTDPVHKVTIVPRGRALGLMMPLPERDRYGMEKSELESRIAIALAGRAAEMIIYNNLTTGASDDINKATQTARAMVCRYGMSDTIGPVAIGEQNQEVFIGREWVSHREHSEETARLVDAEVRRIIESAMNTADTLLRDNIDILHKLAAALLERETLTGADIDKVRKGEELPPLENKAEKDLDFSSEKRPVDPQNIAPETDDDDGDFELSEDDAPEKNQWENGRTPPEDEEK</sequence>
<accession>A0A212ITQ7</accession>
<keyword evidence="9 15" id="KW-0862">Zinc</keyword>
<evidence type="ECO:0000256" key="8">
    <source>
        <dbReference type="ARBA" id="ARBA00022801"/>
    </source>
</evidence>
<dbReference type="AlphaFoldDB" id="A0A212ITQ7"/>
<feature type="active site" evidence="15">
    <location>
        <position position="416"/>
    </location>
</feature>
<feature type="region of interest" description="Disordered" evidence="17">
    <location>
        <begin position="594"/>
        <end position="658"/>
    </location>
</feature>
<evidence type="ECO:0000256" key="16">
    <source>
        <dbReference type="RuleBase" id="RU003651"/>
    </source>
</evidence>
<dbReference type="Gene3D" id="1.10.8.60">
    <property type="match status" value="1"/>
</dbReference>
<comment type="subunit">
    <text evidence="15">Homohexamer.</text>
</comment>
<evidence type="ECO:0000256" key="3">
    <source>
        <dbReference type="ARBA" id="ARBA00022475"/>
    </source>
</evidence>
<dbReference type="InterPro" id="IPR003593">
    <property type="entry name" value="AAA+_ATPase"/>
</dbReference>
<dbReference type="NCBIfam" id="TIGR01241">
    <property type="entry name" value="FtsH_fam"/>
    <property type="match status" value="1"/>
</dbReference>
<name>A0A212ITQ7_9DELT</name>
<keyword evidence="4 15" id="KW-0645">Protease</keyword>
<dbReference type="SUPFAM" id="SSF140990">
    <property type="entry name" value="FtsH protease domain-like"/>
    <property type="match status" value="1"/>
</dbReference>
<evidence type="ECO:0000313" key="19">
    <source>
        <dbReference type="EMBL" id="SBV90572.1"/>
    </source>
</evidence>
<comment type="cofactor">
    <cofactor evidence="15">
        <name>Zn(2+)</name>
        <dbReference type="ChEBI" id="CHEBI:29105"/>
    </cofactor>
    <text evidence="15">Binds 1 zinc ion per subunit.</text>
</comment>
<dbReference type="PANTHER" id="PTHR23076:SF97">
    <property type="entry name" value="ATP-DEPENDENT ZINC METALLOPROTEASE YME1L1"/>
    <property type="match status" value="1"/>
</dbReference>
<keyword evidence="7 15" id="KW-0547">Nucleotide-binding</keyword>
<dbReference type="FunFam" id="1.10.8.60:FF:000001">
    <property type="entry name" value="ATP-dependent zinc metalloprotease FtsH"/>
    <property type="match status" value="1"/>
</dbReference>
<evidence type="ECO:0000256" key="9">
    <source>
        <dbReference type="ARBA" id="ARBA00022833"/>
    </source>
</evidence>
<dbReference type="EC" id="3.4.24.-" evidence="15"/>
<evidence type="ECO:0000256" key="1">
    <source>
        <dbReference type="ARBA" id="ARBA00004370"/>
    </source>
</evidence>
<feature type="compositionally biased region" description="Basic and acidic residues" evidence="17">
    <location>
        <begin position="594"/>
        <end position="617"/>
    </location>
</feature>
<dbReference type="EMBL" id="FLUQ01000001">
    <property type="protein sequence ID" value="SBV90572.1"/>
    <property type="molecule type" value="Genomic_DNA"/>
</dbReference>
<dbReference type="SMART" id="SM00382">
    <property type="entry name" value="AAA"/>
    <property type="match status" value="1"/>
</dbReference>
<dbReference type="InterPro" id="IPR003960">
    <property type="entry name" value="ATPase_AAA_CS"/>
</dbReference>
<dbReference type="Pfam" id="PF01434">
    <property type="entry name" value="Peptidase_M41"/>
    <property type="match status" value="1"/>
</dbReference>
<keyword evidence="11 15" id="KW-1133">Transmembrane helix</keyword>
<evidence type="ECO:0000256" key="7">
    <source>
        <dbReference type="ARBA" id="ARBA00022741"/>
    </source>
</evidence>
<keyword evidence="12 15" id="KW-0482">Metalloprotease</keyword>
<dbReference type="InterPro" id="IPR011546">
    <property type="entry name" value="Pept_M41_FtsH_extracell"/>
</dbReference>
<comment type="similarity">
    <text evidence="2 15">In the C-terminal section; belongs to the peptidase M41 family.</text>
</comment>
<dbReference type="InterPro" id="IPR041569">
    <property type="entry name" value="AAA_lid_3"/>
</dbReference>
<dbReference type="FunFam" id="1.20.58.760:FF:000001">
    <property type="entry name" value="ATP-dependent zinc metalloprotease FtsH"/>
    <property type="match status" value="1"/>
</dbReference>
<dbReference type="GO" id="GO:0016887">
    <property type="term" value="F:ATP hydrolysis activity"/>
    <property type="evidence" value="ECO:0007669"/>
    <property type="project" value="UniProtKB-UniRule"/>
</dbReference>
<evidence type="ECO:0000256" key="11">
    <source>
        <dbReference type="ARBA" id="ARBA00022989"/>
    </source>
</evidence>
<dbReference type="CDD" id="cd19501">
    <property type="entry name" value="RecA-like_FtsH"/>
    <property type="match status" value="1"/>
</dbReference>
<comment type="subcellular location">
    <subcellularLocation>
        <location evidence="15">Cell membrane</location>
        <topology evidence="15">Multi-pass membrane protein</topology>
        <orientation evidence="15">Cytoplasmic side</orientation>
    </subcellularLocation>
    <subcellularLocation>
        <location evidence="1">Membrane</location>
    </subcellularLocation>
</comment>
<evidence type="ECO:0000256" key="13">
    <source>
        <dbReference type="ARBA" id="ARBA00023136"/>
    </source>
</evidence>
<comment type="caution">
    <text evidence="15">Lacks conserved residue(s) required for the propagation of feature annotation.</text>
</comment>
<feature type="binding site" evidence="15">
    <location>
        <position position="415"/>
    </location>
    <ligand>
        <name>Zn(2+)</name>
        <dbReference type="ChEBI" id="CHEBI:29105"/>
        <note>catalytic</note>
    </ligand>
</feature>
<dbReference type="InterPro" id="IPR005936">
    <property type="entry name" value="FtsH"/>
</dbReference>
<comment type="function">
    <text evidence="15">Acts as a processive, ATP-dependent zinc metallopeptidase for both cytoplasmic and membrane proteins. Plays a role in the quality control of integral membrane proteins.</text>
</comment>
<dbReference type="GO" id="GO:0005524">
    <property type="term" value="F:ATP binding"/>
    <property type="evidence" value="ECO:0007669"/>
    <property type="project" value="UniProtKB-UniRule"/>
</dbReference>
<dbReference type="InterPro" id="IPR003959">
    <property type="entry name" value="ATPase_AAA_core"/>
</dbReference>
<dbReference type="Pfam" id="PF00004">
    <property type="entry name" value="AAA"/>
    <property type="match status" value="1"/>
</dbReference>
<feature type="binding site" evidence="15">
    <location>
        <position position="419"/>
    </location>
    <ligand>
        <name>Zn(2+)</name>
        <dbReference type="ChEBI" id="CHEBI:29105"/>
        <note>catalytic</note>
    </ligand>
</feature>
<evidence type="ECO:0000256" key="2">
    <source>
        <dbReference type="ARBA" id="ARBA00010044"/>
    </source>
</evidence>